<comment type="caution">
    <text evidence="1">The sequence shown here is derived from an EMBL/GenBank/DDBJ whole genome shotgun (WGS) entry which is preliminary data.</text>
</comment>
<evidence type="ECO:0000313" key="1">
    <source>
        <dbReference type="EMBL" id="EPF27913.1"/>
    </source>
</evidence>
<evidence type="ECO:0008006" key="3">
    <source>
        <dbReference type="Google" id="ProtNLM"/>
    </source>
</evidence>
<gene>
    <name evidence="1" type="ORF">HMPREF9195_02043</name>
</gene>
<dbReference type="AlphaFoldDB" id="A0AA87TE70"/>
<name>A0AA87TE70_TREMD</name>
<dbReference type="RefSeq" id="WP_016523972.1">
    <property type="nucleotide sequence ID" value="NZ_KE332517.1"/>
</dbReference>
<organism evidence="1 2">
    <name type="scientific">Treponema medium ATCC 700293</name>
    <dbReference type="NCBI Taxonomy" id="1125700"/>
    <lineage>
        <taxon>Bacteria</taxon>
        <taxon>Pseudomonadati</taxon>
        <taxon>Spirochaetota</taxon>
        <taxon>Spirochaetia</taxon>
        <taxon>Spirochaetales</taxon>
        <taxon>Treponemataceae</taxon>
        <taxon>Treponema</taxon>
    </lineage>
</organism>
<reference evidence="1 2" key="1">
    <citation type="submission" date="2013-04" db="EMBL/GenBank/DDBJ databases">
        <title>The Genome Sequence of Treponema medium ATCC 700293.</title>
        <authorList>
            <consortium name="The Broad Institute Genomics Platform"/>
            <person name="Earl A."/>
            <person name="Ward D."/>
            <person name="Feldgarden M."/>
            <person name="Gevers D."/>
            <person name="Leonetti C."/>
            <person name="Blanton J.M."/>
            <person name="Dewhirst F.E."/>
            <person name="Izard J."/>
            <person name="Walker B."/>
            <person name="Young S."/>
            <person name="Zeng Q."/>
            <person name="Gargeya S."/>
            <person name="Fitzgerald M."/>
            <person name="Haas B."/>
            <person name="Abouelleil A."/>
            <person name="Allen A.W."/>
            <person name="Alvarado L."/>
            <person name="Arachchi H.M."/>
            <person name="Berlin A.M."/>
            <person name="Chapman S.B."/>
            <person name="Gainer-Dewar J."/>
            <person name="Goldberg J."/>
            <person name="Griggs A."/>
            <person name="Gujja S."/>
            <person name="Hansen M."/>
            <person name="Howarth C."/>
            <person name="Imamovic A."/>
            <person name="Ireland A."/>
            <person name="Larimer J."/>
            <person name="McCowan C."/>
            <person name="Murphy C."/>
            <person name="Pearson M."/>
            <person name="Poon T.W."/>
            <person name="Priest M."/>
            <person name="Roberts A."/>
            <person name="Saif S."/>
            <person name="Shea T."/>
            <person name="Sisk P."/>
            <person name="Sykes S."/>
            <person name="Wortman J."/>
            <person name="Nusbaum C."/>
            <person name="Birren B."/>
        </authorList>
    </citation>
    <scope>NUCLEOTIDE SEQUENCE [LARGE SCALE GENOMIC DNA]</scope>
    <source>
        <strain evidence="1 2">ATCC 700293</strain>
    </source>
</reference>
<dbReference type="PANTHER" id="PTHR37841:SF1">
    <property type="entry name" value="DUF3298 DOMAIN-CONTAINING PROTEIN"/>
    <property type="match status" value="1"/>
</dbReference>
<accession>A0AA87TE70</accession>
<dbReference type="InterPro" id="IPR032774">
    <property type="entry name" value="WG_beta_rep"/>
</dbReference>
<dbReference type="PANTHER" id="PTHR37841">
    <property type="entry name" value="GLR2918 PROTEIN"/>
    <property type="match status" value="1"/>
</dbReference>
<dbReference type="EMBL" id="ATFE01000014">
    <property type="protein sequence ID" value="EPF27913.1"/>
    <property type="molecule type" value="Genomic_DNA"/>
</dbReference>
<evidence type="ECO:0000313" key="2">
    <source>
        <dbReference type="Proteomes" id="UP000014634"/>
    </source>
</evidence>
<dbReference type="Pfam" id="PF14903">
    <property type="entry name" value="WG_beta_rep"/>
    <property type="match status" value="3"/>
</dbReference>
<sequence length="308" mass="35893">MKKIIGIFYFCITVVLTLYSQDLFPYQDEWKKDTYGYIDRNGKIIIKAQYKTVMPFINGVAIAEDFKENKFYITPDGKKIDIDTTGMRGPITILTPFSSEVGLITTWYAEKYFVNKKGKVVSPRYYRAYPFSEDIAIVYADDKTIAVNKEFKELFEVYVDVRNVPETYGFSEGLIAVQNAKEEWGFMDNQGKIAIKPKFKCHHHSKLPSPFIGGYSWIRKSFNSFFIINKKGDVVYEFKITGADFPESYFYLRDGYLIYDDEELTIRNLQDNTEIITQRGDYFTNNLGIVKLGKNFFMAVIFFLLMEN</sequence>
<proteinExistence type="predicted"/>
<dbReference type="Proteomes" id="UP000014634">
    <property type="component" value="Unassembled WGS sequence"/>
</dbReference>
<protein>
    <recommendedName>
        <fullName evidence="3">WG repeat-containing protein</fullName>
    </recommendedName>
</protein>